<dbReference type="InterPro" id="IPR036034">
    <property type="entry name" value="PDZ_sf"/>
</dbReference>
<evidence type="ECO:0000256" key="4">
    <source>
        <dbReference type="ARBA" id="ARBA00023136"/>
    </source>
</evidence>
<proteinExistence type="predicted"/>
<accession>A0ABN9RKC6</accession>
<keyword evidence="7" id="KW-1185">Reference proteome</keyword>
<dbReference type="Pfam" id="PF04495">
    <property type="entry name" value="GRASP55_65"/>
    <property type="match status" value="1"/>
</dbReference>
<feature type="non-terminal residue" evidence="6">
    <location>
        <position position="313"/>
    </location>
</feature>
<gene>
    <name evidence="6" type="ORF">PCOR1329_LOCUS21350</name>
</gene>
<dbReference type="Gene3D" id="2.60.40.1730">
    <property type="entry name" value="tricorn interacting facor f3 domain"/>
    <property type="match status" value="1"/>
</dbReference>
<dbReference type="PANTHER" id="PTHR12893:SF0">
    <property type="entry name" value="GRASP65"/>
    <property type="match status" value="1"/>
</dbReference>
<evidence type="ECO:0000256" key="2">
    <source>
        <dbReference type="ARBA" id="ARBA00022737"/>
    </source>
</evidence>
<dbReference type="Gene3D" id="2.30.42.10">
    <property type="match status" value="2"/>
</dbReference>
<dbReference type="Pfam" id="PF17900">
    <property type="entry name" value="Peptidase_M1_N"/>
    <property type="match status" value="1"/>
</dbReference>
<name>A0ABN9RKC6_9DINO</name>
<feature type="domain" description="PDZ GRASP-type" evidence="5">
    <location>
        <begin position="66"/>
        <end position="157"/>
    </location>
</feature>
<evidence type="ECO:0000259" key="5">
    <source>
        <dbReference type="PROSITE" id="PS51865"/>
    </source>
</evidence>
<dbReference type="EMBL" id="CAUYUJ010007019">
    <property type="protein sequence ID" value="CAK0819329.1"/>
    <property type="molecule type" value="Genomic_DNA"/>
</dbReference>
<evidence type="ECO:0000256" key="1">
    <source>
        <dbReference type="ARBA" id="ARBA00004394"/>
    </source>
</evidence>
<dbReference type="InterPro" id="IPR045357">
    <property type="entry name" value="Aminopeptidase_N-like_N"/>
</dbReference>
<dbReference type="InterPro" id="IPR024958">
    <property type="entry name" value="GRASP_PDZ"/>
</dbReference>
<reference evidence="6" key="1">
    <citation type="submission" date="2023-10" db="EMBL/GenBank/DDBJ databases">
        <authorList>
            <person name="Chen Y."/>
            <person name="Shah S."/>
            <person name="Dougan E. K."/>
            <person name="Thang M."/>
            <person name="Chan C."/>
        </authorList>
    </citation>
    <scope>NUCLEOTIDE SEQUENCE [LARGE SCALE GENOMIC DNA]</scope>
</reference>
<dbReference type="InterPro" id="IPR042097">
    <property type="entry name" value="Aminopeptidase_N-like_N_sf"/>
</dbReference>
<keyword evidence="3" id="KW-0333">Golgi apparatus</keyword>
<keyword evidence="4" id="KW-0472">Membrane</keyword>
<dbReference type="InterPro" id="IPR007583">
    <property type="entry name" value="GRASP55_65"/>
</dbReference>
<dbReference type="PROSITE" id="PS51865">
    <property type="entry name" value="PDZ_GRASP"/>
    <property type="match status" value="1"/>
</dbReference>
<evidence type="ECO:0000256" key="3">
    <source>
        <dbReference type="ARBA" id="ARBA00023034"/>
    </source>
</evidence>
<feature type="non-terminal residue" evidence="6">
    <location>
        <position position="1"/>
    </location>
</feature>
<dbReference type="PANTHER" id="PTHR12893">
    <property type="entry name" value="GOLGI REASSEMBLY STACKING PROTEIN GRASP"/>
    <property type="match status" value="1"/>
</dbReference>
<evidence type="ECO:0000313" key="6">
    <source>
        <dbReference type="EMBL" id="CAK0819329.1"/>
    </source>
</evidence>
<organism evidence="6 7">
    <name type="scientific">Prorocentrum cordatum</name>
    <dbReference type="NCBI Taxonomy" id="2364126"/>
    <lineage>
        <taxon>Eukaryota</taxon>
        <taxon>Sar</taxon>
        <taxon>Alveolata</taxon>
        <taxon>Dinophyceae</taxon>
        <taxon>Prorocentrales</taxon>
        <taxon>Prorocentraceae</taxon>
        <taxon>Prorocentrum</taxon>
    </lineage>
</organism>
<sequence>AAEAADGAAFLRKVCERENSEVRLAVYNIRSHAFREVGVTPRKWAGEGLLGAVLRYDALDEFVDAYAISVQSVASNSPAETAGLIPLKDFDFPLGTAEVMFRNIDDVSEIVSGCKWKNTTLYVYNSDSESVREVTIMPFTGWGGDDCLGADMRPVALHKIPAPRQSQAMASGLPPAPRAQLLARLRSRAQPWAAVRVAMPDEKATGRVLLPDAVLPSRYDLRLAPDLERFVFDGKARITVDVREATSDVVMHAFELQVSSVKFVPAEGEAIAAVSLAQNLKEKTLTATFEEVLPVGAGVVEVEYTGILNDQMA</sequence>
<evidence type="ECO:0000313" key="7">
    <source>
        <dbReference type="Proteomes" id="UP001189429"/>
    </source>
</evidence>
<dbReference type="Proteomes" id="UP001189429">
    <property type="component" value="Unassembled WGS sequence"/>
</dbReference>
<dbReference type="SUPFAM" id="SSF63737">
    <property type="entry name" value="Leukotriene A4 hydrolase N-terminal domain"/>
    <property type="match status" value="1"/>
</dbReference>
<protein>
    <recommendedName>
        <fullName evidence="5">PDZ GRASP-type domain-containing protein</fullName>
    </recommendedName>
</protein>
<comment type="caution">
    <text evidence="6">The sequence shown here is derived from an EMBL/GenBank/DDBJ whole genome shotgun (WGS) entry which is preliminary data.</text>
</comment>
<keyword evidence="2" id="KW-0677">Repeat</keyword>
<comment type="subcellular location">
    <subcellularLocation>
        <location evidence="1">Golgi apparatus membrane</location>
    </subcellularLocation>
</comment>